<dbReference type="AlphaFoldDB" id="A0A4U0ED04"/>
<dbReference type="Pfam" id="PF06054">
    <property type="entry name" value="CoiA_nuc"/>
    <property type="match status" value="1"/>
</dbReference>
<dbReference type="InterPro" id="IPR021176">
    <property type="entry name" value="Competence-induced_CoiA"/>
</dbReference>
<dbReference type="RefSeq" id="WP_010737098.1">
    <property type="nucleotide sequence ID" value="NZ_CABEEP010000001.1"/>
</dbReference>
<evidence type="ECO:0000259" key="2">
    <source>
        <dbReference type="Pfam" id="PF25164"/>
    </source>
</evidence>
<accession>A0A4U0ED04</accession>
<dbReference type="Proteomes" id="UP000352698">
    <property type="component" value="Unassembled WGS sequence"/>
</dbReference>
<feature type="domain" description="Competence protein CoiA-like N-terminal" evidence="2">
    <location>
        <begin position="17"/>
        <end position="52"/>
    </location>
</feature>
<dbReference type="EMBL" id="CABEEP010000001">
    <property type="protein sequence ID" value="VTQ68398.1"/>
    <property type="molecule type" value="Genomic_DNA"/>
</dbReference>
<comment type="caution">
    <text evidence="3">The sequence shown here is derived from an EMBL/GenBank/DDBJ whole genome shotgun (WGS) entry which is preliminary data.</text>
</comment>
<dbReference type="PIRSF" id="PIRSF007487">
    <property type="entry name" value="Competence-induced_CoiA_bac"/>
    <property type="match status" value="1"/>
</dbReference>
<dbReference type="InterPro" id="IPR057253">
    <property type="entry name" value="CoiA-like_N"/>
</dbReference>
<evidence type="ECO:0000259" key="1">
    <source>
        <dbReference type="Pfam" id="PF06054"/>
    </source>
</evidence>
<organism evidence="3 4">
    <name type="scientific">Enterococcus hirae</name>
    <dbReference type="NCBI Taxonomy" id="1354"/>
    <lineage>
        <taxon>Bacteria</taxon>
        <taxon>Bacillati</taxon>
        <taxon>Bacillota</taxon>
        <taxon>Bacilli</taxon>
        <taxon>Lactobacillales</taxon>
        <taxon>Enterococcaceae</taxon>
        <taxon>Enterococcus</taxon>
    </lineage>
</organism>
<reference evidence="3 4" key="1">
    <citation type="submission" date="2019-05" db="EMBL/GenBank/DDBJ databases">
        <authorList>
            <consortium name="Pathogen Informatics"/>
        </authorList>
    </citation>
    <scope>NUCLEOTIDE SEQUENCE [LARGE SCALE GENOMIC DNA]</scope>
    <source>
        <strain evidence="3 4">NCTC12204</strain>
    </source>
</reference>
<sequence length="331" mass="39759">MMVAIDKHGKRFLATTCTKRQSLFCPACKEPVILKTGQQKTAHFAHKNLQDCFGFSEKETTEHLQLKKYFFEWCRQFVTHPPVLEAYLPTLRQRPDILCGDLAIEIQCSVLAYERMKERTKGYLSKNYRVWWILGSAFFNNDRLKTREKYFCMYNDTMGTHLWKIDWLEKRLYLFCHLAELFSGTVTYETISWPFFSESPVSLLEKQMENQNRQKVLTNVGCQKWLQKKLYYRQSKYVHLQKQFYLRKKHLLYLSPWMYAESRFFFIFKKKFSFIVFYLKKSSVNKQAEANNGSISIGSKKLNQIKQLGFIQWLIRKRFSNCFTRSVRRYS</sequence>
<dbReference type="InterPro" id="IPR010330">
    <property type="entry name" value="CoiA_nuc"/>
</dbReference>
<proteinExistence type="predicted"/>
<protein>
    <submittedName>
        <fullName evidence="3">Competence protein CoiA-like family protein</fullName>
    </submittedName>
</protein>
<gene>
    <name evidence="3" type="ORF">NCTC12204_02331</name>
</gene>
<dbReference type="Pfam" id="PF25164">
    <property type="entry name" value="CoiA_N"/>
    <property type="match status" value="1"/>
</dbReference>
<feature type="domain" description="Competence protein CoiA nuclease-like" evidence="1">
    <location>
        <begin position="59"/>
        <end position="195"/>
    </location>
</feature>
<evidence type="ECO:0000313" key="4">
    <source>
        <dbReference type="Proteomes" id="UP000352698"/>
    </source>
</evidence>
<evidence type="ECO:0000313" key="3">
    <source>
        <dbReference type="EMBL" id="VTQ68398.1"/>
    </source>
</evidence>
<name>A0A4U0ED04_ENTHR</name>